<evidence type="ECO:0000256" key="2">
    <source>
        <dbReference type="ARBA" id="ARBA00022898"/>
    </source>
</evidence>
<sequence>MSIIRRFLKLDSYQPLNLIEISRDNLLHNYRILSLINKKVKITPVLKSNAYGHGIKEIAKILDSYSHMSSGNVNIPFFCVDSIYEAYELLKAKVNTPILIMGYIDPENLKIKKLPFTYAVSTLDLAEAISKYQPHAGVHIFVDTGMHREGVPLTELPHFIRHLKKLTNINIKGLMSHFASADDKRDPLNKTQVKNFRKALEICKKNGTHFKWIHFANSDGLLNYVPTFQVGIQNMARVGLSLYGISSNPILKPILTLKSKIVQIKNLQKGDRVGYDGTFVAQKPMTIGVLPLGYYDGVDRRLSNKGFVTIDDAECPILGLVSMNITAIDITKIINPKVGQEVIVYSNNSKYKNSIQNAAKICKTIPYDLLVHLAPSTKRIII</sequence>
<dbReference type="InterPro" id="IPR029066">
    <property type="entry name" value="PLP-binding_barrel"/>
</dbReference>
<dbReference type="GO" id="GO:0030632">
    <property type="term" value="P:D-alanine biosynthetic process"/>
    <property type="evidence" value="ECO:0007669"/>
    <property type="project" value="UniProtKB-UniRule"/>
</dbReference>
<dbReference type="GO" id="GO:0005829">
    <property type="term" value="C:cytosol"/>
    <property type="evidence" value="ECO:0007669"/>
    <property type="project" value="TreeGrafter"/>
</dbReference>
<name>A0A1F5K9N7_9BACT</name>
<comment type="pathway">
    <text evidence="4">Amino-acid biosynthesis; D-alanine biosynthesis; D-alanine from L-alanine: step 1/1.</text>
</comment>
<dbReference type="GO" id="GO:0008784">
    <property type="term" value="F:alanine racemase activity"/>
    <property type="evidence" value="ECO:0007669"/>
    <property type="project" value="UniProtKB-UniRule"/>
</dbReference>
<dbReference type="AlphaFoldDB" id="A0A1F5K9N7"/>
<dbReference type="GO" id="GO:0030170">
    <property type="term" value="F:pyridoxal phosphate binding"/>
    <property type="evidence" value="ECO:0007669"/>
    <property type="project" value="UniProtKB-UniRule"/>
</dbReference>
<evidence type="ECO:0000256" key="6">
    <source>
        <dbReference type="PIRSR" id="PIRSR600821-52"/>
    </source>
</evidence>
<evidence type="ECO:0000256" key="5">
    <source>
        <dbReference type="PIRSR" id="PIRSR600821-50"/>
    </source>
</evidence>
<organism evidence="8 9">
    <name type="scientific">Candidatus Daviesbacteria bacterium RIFCSPHIGHO2_12_FULL_37_11</name>
    <dbReference type="NCBI Taxonomy" id="1797777"/>
    <lineage>
        <taxon>Bacteria</taxon>
        <taxon>Candidatus Daviesiibacteriota</taxon>
    </lineage>
</organism>
<proteinExistence type="inferred from homology"/>
<dbReference type="EMBL" id="MFDE01000040">
    <property type="protein sequence ID" value="OGE37544.1"/>
    <property type="molecule type" value="Genomic_DNA"/>
</dbReference>
<evidence type="ECO:0000259" key="7">
    <source>
        <dbReference type="SMART" id="SM01005"/>
    </source>
</evidence>
<feature type="active site" description="Proton acceptor; specific for D-alanine" evidence="4">
    <location>
        <position position="47"/>
    </location>
</feature>
<dbReference type="SMART" id="SM01005">
    <property type="entry name" value="Ala_racemase_C"/>
    <property type="match status" value="1"/>
</dbReference>
<dbReference type="InterPro" id="IPR011079">
    <property type="entry name" value="Ala_racemase_C"/>
</dbReference>
<dbReference type="InterPro" id="IPR001608">
    <property type="entry name" value="Ala_racemase_N"/>
</dbReference>
<reference evidence="8 9" key="1">
    <citation type="journal article" date="2016" name="Nat. Commun.">
        <title>Thousands of microbial genomes shed light on interconnected biogeochemical processes in an aquifer system.</title>
        <authorList>
            <person name="Anantharaman K."/>
            <person name="Brown C.T."/>
            <person name="Hug L.A."/>
            <person name="Sharon I."/>
            <person name="Castelle C.J."/>
            <person name="Probst A.J."/>
            <person name="Thomas B.C."/>
            <person name="Singh A."/>
            <person name="Wilkins M.J."/>
            <person name="Karaoz U."/>
            <person name="Brodie E.L."/>
            <person name="Williams K.H."/>
            <person name="Hubbard S.S."/>
            <person name="Banfield J.F."/>
        </authorList>
    </citation>
    <scope>NUCLEOTIDE SEQUENCE [LARGE SCALE GENOMIC DNA]</scope>
</reference>
<feature type="active site" description="Proton acceptor; specific for L-alanine" evidence="4">
    <location>
        <position position="275"/>
    </location>
</feature>
<dbReference type="Gene3D" id="3.20.20.10">
    <property type="entry name" value="Alanine racemase"/>
    <property type="match status" value="1"/>
</dbReference>
<keyword evidence="2 4" id="KW-0663">Pyridoxal phosphate</keyword>
<accession>A0A1F5K9N7</accession>
<dbReference type="EC" id="5.1.1.1" evidence="4"/>
<dbReference type="PRINTS" id="PR00992">
    <property type="entry name" value="ALARACEMASE"/>
</dbReference>
<dbReference type="InterPro" id="IPR000821">
    <property type="entry name" value="Ala_racemase"/>
</dbReference>
<comment type="cofactor">
    <cofactor evidence="1 4 5">
        <name>pyridoxal 5'-phosphate</name>
        <dbReference type="ChEBI" id="CHEBI:597326"/>
    </cofactor>
</comment>
<comment type="similarity">
    <text evidence="4">Belongs to the alanine racemase family.</text>
</comment>
<feature type="modified residue" description="N6-(pyridoxal phosphate)lysine" evidence="4 5">
    <location>
        <position position="47"/>
    </location>
</feature>
<dbReference type="SUPFAM" id="SSF50621">
    <property type="entry name" value="Alanine racemase C-terminal domain-like"/>
    <property type="match status" value="1"/>
</dbReference>
<evidence type="ECO:0000256" key="4">
    <source>
        <dbReference type="HAMAP-Rule" id="MF_01201"/>
    </source>
</evidence>
<evidence type="ECO:0000256" key="1">
    <source>
        <dbReference type="ARBA" id="ARBA00001933"/>
    </source>
</evidence>
<feature type="domain" description="Alanine racemase C-terminal" evidence="7">
    <location>
        <begin position="254"/>
        <end position="382"/>
    </location>
</feature>
<dbReference type="PANTHER" id="PTHR30511">
    <property type="entry name" value="ALANINE RACEMASE"/>
    <property type="match status" value="1"/>
</dbReference>
<protein>
    <recommendedName>
        <fullName evidence="4">Alanine racemase</fullName>
        <ecNumber evidence="4">5.1.1.1</ecNumber>
    </recommendedName>
</protein>
<comment type="catalytic activity">
    <reaction evidence="4">
        <text>L-alanine = D-alanine</text>
        <dbReference type="Rhea" id="RHEA:20249"/>
        <dbReference type="ChEBI" id="CHEBI:57416"/>
        <dbReference type="ChEBI" id="CHEBI:57972"/>
        <dbReference type="EC" id="5.1.1.1"/>
    </reaction>
</comment>
<dbReference type="HAMAP" id="MF_01201">
    <property type="entry name" value="Ala_racemase"/>
    <property type="match status" value="1"/>
</dbReference>
<keyword evidence="3 4" id="KW-0413">Isomerase</keyword>
<dbReference type="InterPro" id="IPR009006">
    <property type="entry name" value="Ala_racemase/Decarboxylase_C"/>
</dbReference>
<dbReference type="NCBIfam" id="TIGR00492">
    <property type="entry name" value="alr"/>
    <property type="match status" value="1"/>
</dbReference>
<gene>
    <name evidence="8" type="ORF">A3F00_05145</name>
</gene>
<dbReference type="SUPFAM" id="SSF51419">
    <property type="entry name" value="PLP-binding barrel"/>
    <property type="match status" value="1"/>
</dbReference>
<comment type="function">
    <text evidence="4">Catalyzes the interconversion of L-alanine and D-alanine. May also act on other amino acids.</text>
</comment>
<dbReference type="CDD" id="cd00430">
    <property type="entry name" value="PLPDE_III_AR"/>
    <property type="match status" value="1"/>
</dbReference>
<evidence type="ECO:0000256" key="3">
    <source>
        <dbReference type="ARBA" id="ARBA00023235"/>
    </source>
</evidence>
<evidence type="ECO:0000313" key="9">
    <source>
        <dbReference type="Proteomes" id="UP000176527"/>
    </source>
</evidence>
<comment type="caution">
    <text evidence="8">The sequence shown here is derived from an EMBL/GenBank/DDBJ whole genome shotgun (WGS) entry which is preliminary data.</text>
</comment>
<feature type="binding site" evidence="4 6">
    <location>
        <position position="323"/>
    </location>
    <ligand>
        <name>substrate</name>
    </ligand>
</feature>
<feature type="binding site" evidence="4 6">
    <location>
        <position position="148"/>
    </location>
    <ligand>
        <name>substrate</name>
    </ligand>
</feature>
<dbReference type="Gene3D" id="2.40.37.10">
    <property type="entry name" value="Lyase, Ornithine Decarboxylase, Chain A, domain 1"/>
    <property type="match status" value="1"/>
</dbReference>
<dbReference type="Pfam" id="PF00842">
    <property type="entry name" value="Ala_racemase_C"/>
    <property type="match status" value="1"/>
</dbReference>
<dbReference type="Proteomes" id="UP000176527">
    <property type="component" value="Unassembled WGS sequence"/>
</dbReference>
<dbReference type="PANTHER" id="PTHR30511:SF0">
    <property type="entry name" value="ALANINE RACEMASE, CATABOLIC-RELATED"/>
    <property type="match status" value="1"/>
</dbReference>
<dbReference type="UniPathway" id="UPA00042">
    <property type="reaction ID" value="UER00497"/>
</dbReference>
<dbReference type="Pfam" id="PF01168">
    <property type="entry name" value="Ala_racemase_N"/>
    <property type="match status" value="1"/>
</dbReference>
<evidence type="ECO:0000313" key="8">
    <source>
        <dbReference type="EMBL" id="OGE37544.1"/>
    </source>
</evidence>